<dbReference type="PIRSF" id="PIRSF006181">
    <property type="entry name" value="EbsC_YbaK"/>
    <property type="match status" value="1"/>
</dbReference>
<keyword evidence="7" id="KW-1185">Reference proteome</keyword>
<reference evidence="6" key="1">
    <citation type="submission" date="2023-01" db="EMBL/GenBank/DDBJ databases">
        <title>Complete genome sequence of Planctobacterium marinum strain Dej080120_11.</title>
        <authorList>
            <person name="Ueki S."/>
            <person name="Maruyama F."/>
        </authorList>
    </citation>
    <scope>NUCLEOTIDE SEQUENCE</scope>
    <source>
        <strain evidence="6">Dej080120_11</strain>
    </source>
</reference>
<evidence type="ECO:0000256" key="1">
    <source>
        <dbReference type="ARBA" id="ARBA00009798"/>
    </source>
</evidence>
<keyword evidence="2 4" id="KW-0648">Protein biosynthesis</keyword>
<dbReference type="GO" id="GO:0016829">
    <property type="term" value="F:lyase activity"/>
    <property type="evidence" value="ECO:0007669"/>
    <property type="project" value="UniProtKB-KW"/>
</dbReference>
<evidence type="ECO:0000313" key="7">
    <source>
        <dbReference type="Proteomes" id="UP001333710"/>
    </source>
</evidence>
<accession>A0AA48HWB8</accession>
<dbReference type="PANTHER" id="PTHR30411:SF0">
    <property type="entry name" value="CYS-TRNA(PRO)_CYS-TRNA(CYS) DEACYLASE YBAK"/>
    <property type="match status" value="1"/>
</dbReference>
<dbReference type="CDD" id="cd00002">
    <property type="entry name" value="YbaK_deacylase"/>
    <property type="match status" value="1"/>
</dbReference>
<feature type="domain" description="YbaK/aminoacyl-tRNA synthetase-associated" evidence="5">
    <location>
        <begin position="31"/>
        <end position="144"/>
    </location>
</feature>
<dbReference type="Pfam" id="PF04073">
    <property type="entry name" value="tRNA_edit"/>
    <property type="match status" value="1"/>
</dbReference>
<dbReference type="Proteomes" id="UP001333710">
    <property type="component" value="Chromosome"/>
</dbReference>
<dbReference type="InterPro" id="IPR036754">
    <property type="entry name" value="YbaK/aa-tRNA-synt-asso_dom_sf"/>
</dbReference>
<keyword evidence="3 4" id="KW-0456">Lyase</keyword>
<evidence type="ECO:0000256" key="4">
    <source>
        <dbReference type="PIRNR" id="PIRNR006181"/>
    </source>
</evidence>
<dbReference type="InterPro" id="IPR004369">
    <property type="entry name" value="Prolyl-tRNA_editing_YbaK/EbsC"/>
</dbReference>
<gene>
    <name evidence="6" type="primary">ybaK</name>
    <name evidence="6" type="ORF">MACH26_12910</name>
</gene>
<dbReference type="GO" id="GO:0006412">
    <property type="term" value="P:translation"/>
    <property type="evidence" value="ECO:0007669"/>
    <property type="project" value="UniProtKB-KW"/>
</dbReference>
<organism evidence="6 7">
    <name type="scientific">Planctobacterium marinum</name>
    <dbReference type="NCBI Taxonomy" id="1631968"/>
    <lineage>
        <taxon>Bacteria</taxon>
        <taxon>Pseudomonadati</taxon>
        <taxon>Pseudomonadota</taxon>
        <taxon>Gammaproteobacteria</taxon>
        <taxon>Alteromonadales</taxon>
        <taxon>Alteromonadaceae</taxon>
        <taxon>Planctobacterium</taxon>
    </lineage>
</organism>
<name>A0AA48HWB8_9ALTE</name>
<dbReference type="SUPFAM" id="SSF55826">
    <property type="entry name" value="YbaK/ProRS associated domain"/>
    <property type="match status" value="1"/>
</dbReference>
<protein>
    <recommendedName>
        <fullName evidence="4">Cys-tRNA(Pro)/Cys-tRNA(Cys) deacylase</fullName>
        <ecNumber evidence="4">4.2.-.-</ecNumber>
    </recommendedName>
</protein>
<dbReference type="AlphaFoldDB" id="A0AA48HWB8"/>
<proteinExistence type="inferred from homology"/>
<dbReference type="NCBIfam" id="TIGR00011">
    <property type="entry name" value="YbaK_EbsC"/>
    <property type="match status" value="1"/>
</dbReference>
<sequence>MTPAIKLAQKAKINYRVHQYQHDASAESYGTEAAEKLGIQQEQVFKTLVVAIDSSTLVVAVIPVSAMLSMKQVAKACGGKKAAMAEQSQVERSTGYVLGGVSPLGQKKRLKTLIDSSAQSHDTIFVSAGKRGLEIELTPADLASLLSAKFEELQH</sequence>
<evidence type="ECO:0000256" key="3">
    <source>
        <dbReference type="ARBA" id="ARBA00023239"/>
    </source>
</evidence>
<comment type="similarity">
    <text evidence="1 4">Belongs to the prolyl-tRNA editing family. YbaK/EbsC subfamily.</text>
</comment>
<dbReference type="KEGG" id="pmaw:MACH26_12910"/>
<dbReference type="Gene3D" id="3.90.960.10">
    <property type="entry name" value="YbaK/aminoacyl-tRNA synthetase-associated domain"/>
    <property type="match status" value="1"/>
</dbReference>
<dbReference type="RefSeq" id="WP_338291761.1">
    <property type="nucleotide sequence ID" value="NZ_AP027272.1"/>
</dbReference>
<evidence type="ECO:0000256" key="2">
    <source>
        <dbReference type="ARBA" id="ARBA00022917"/>
    </source>
</evidence>
<dbReference type="InterPro" id="IPR007214">
    <property type="entry name" value="YbaK/aa-tRNA-synth-assoc-dom"/>
</dbReference>
<dbReference type="GO" id="GO:0002161">
    <property type="term" value="F:aminoacyl-tRNA deacylase activity"/>
    <property type="evidence" value="ECO:0007669"/>
    <property type="project" value="InterPro"/>
</dbReference>
<dbReference type="EMBL" id="AP027272">
    <property type="protein sequence ID" value="BDX05770.1"/>
    <property type="molecule type" value="Genomic_DNA"/>
</dbReference>
<dbReference type="EC" id="4.2.-.-" evidence="4"/>
<evidence type="ECO:0000313" key="6">
    <source>
        <dbReference type="EMBL" id="BDX05770.1"/>
    </source>
</evidence>
<evidence type="ECO:0000259" key="5">
    <source>
        <dbReference type="Pfam" id="PF04073"/>
    </source>
</evidence>
<dbReference type="PANTHER" id="PTHR30411">
    <property type="entry name" value="CYTOPLASMIC PROTEIN"/>
    <property type="match status" value="1"/>
</dbReference>